<name>A0A6M3K2Z9_9ZZZZ</name>
<feature type="region of interest" description="Disordered" evidence="1">
    <location>
        <begin position="121"/>
        <end position="140"/>
    </location>
</feature>
<evidence type="ECO:0000313" key="3">
    <source>
        <dbReference type="EMBL" id="QJA76464.1"/>
    </source>
</evidence>
<evidence type="ECO:0000313" key="2">
    <source>
        <dbReference type="EMBL" id="QJA62050.1"/>
    </source>
</evidence>
<sequence length="262" mass="28992">MAELVHIDRIQELSCEEVDGAIVSMVREVLVTGLTGSTDYQILNEALAVDDMPASGSTPEGMPNLILVKRTPTLIPDDTGSVLVKLEYNQLGLSESNFTLRFGAALTQSTTEVMNGQPITLQHTWPADDPDEERQNRTDDQAGVMNVMDPTLEAIAVGLVEVDYPLAILHRWRGSLNSRSWMGGAAYHWQCTQAQAFPYDYSTTPITWKFTFEFAYTPYGIQPRVSFVDDRTGKPAYGLVEGVGTKEIQYYPAIDFNALSSL</sequence>
<evidence type="ECO:0000256" key="1">
    <source>
        <dbReference type="SAM" id="MobiDB-lite"/>
    </source>
</evidence>
<protein>
    <submittedName>
        <fullName evidence="3">Uncharacterized protein</fullName>
    </submittedName>
</protein>
<accession>A0A6M3K2Z9</accession>
<reference evidence="3" key="1">
    <citation type="submission" date="2020-03" db="EMBL/GenBank/DDBJ databases">
        <title>The deep terrestrial virosphere.</title>
        <authorList>
            <person name="Holmfeldt K."/>
            <person name="Nilsson E."/>
            <person name="Simone D."/>
            <person name="Lopez-Fernandez M."/>
            <person name="Wu X."/>
            <person name="de Brujin I."/>
            <person name="Lundin D."/>
            <person name="Andersson A."/>
            <person name="Bertilsson S."/>
            <person name="Dopson M."/>
        </authorList>
    </citation>
    <scope>NUCLEOTIDE SEQUENCE</scope>
    <source>
        <strain evidence="3">MM415A01504</strain>
        <strain evidence="2">MM415B00831</strain>
    </source>
</reference>
<gene>
    <name evidence="3" type="ORF">MM415A01504_0003</name>
    <name evidence="2" type="ORF">MM415B00831_0026</name>
</gene>
<dbReference type="AlphaFoldDB" id="A0A6M3K2Z9"/>
<organism evidence="3">
    <name type="scientific">viral metagenome</name>
    <dbReference type="NCBI Taxonomy" id="1070528"/>
    <lineage>
        <taxon>unclassified sequences</taxon>
        <taxon>metagenomes</taxon>
        <taxon>organismal metagenomes</taxon>
    </lineage>
</organism>
<proteinExistence type="predicted"/>
<dbReference type="EMBL" id="MT142227">
    <property type="protein sequence ID" value="QJA76464.1"/>
    <property type="molecule type" value="Genomic_DNA"/>
</dbReference>
<dbReference type="EMBL" id="MT141460">
    <property type="protein sequence ID" value="QJA62050.1"/>
    <property type="molecule type" value="Genomic_DNA"/>
</dbReference>